<evidence type="ECO:0000313" key="5">
    <source>
        <dbReference type="EMBL" id="KAE9093482.1"/>
    </source>
</evidence>
<evidence type="ECO:0000313" key="7">
    <source>
        <dbReference type="EMBL" id="KAE9192991.1"/>
    </source>
</evidence>
<keyword evidence="13" id="KW-1185">Reference proteome</keyword>
<evidence type="ECO:0000313" key="13">
    <source>
        <dbReference type="Proteomes" id="UP000433483"/>
    </source>
</evidence>
<dbReference type="EMBL" id="QXGF01001341">
    <property type="protein sequence ID" value="KAE8930707.1"/>
    <property type="molecule type" value="Genomic_DNA"/>
</dbReference>
<dbReference type="EMBL" id="QXGB01001314">
    <property type="protein sequence ID" value="KAE9192991.1"/>
    <property type="molecule type" value="Genomic_DNA"/>
</dbReference>
<accession>A0A6A3EEH7</accession>
<evidence type="ECO:0000313" key="19">
    <source>
        <dbReference type="Proteomes" id="UP000476176"/>
    </source>
</evidence>
<dbReference type="EMBL" id="QXFX01001264">
    <property type="protein sequence ID" value="KAE9093482.1"/>
    <property type="molecule type" value="Genomic_DNA"/>
</dbReference>
<dbReference type="Proteomes" id="UP000433483">
    <property type="component" value="Unassembled WGS sequence"/>
</dbReference>
<evidence type="ECO:0000256" key="1">
    <source>
        <dbReference type="SAM" id="Phobius"/>
    </source>
</evidence>
<sequence length="92" mass="10482">MELCQEDSTAYWKGLWHGLLLMLPVLTFLYRKWGSAAEKSAVQQPVLGYEGQQTETCCRARVHELTNLNALCVVHFYVTFNYAVDAPSERPS</sequence>
<evidence type="ECO:0000313" key="6">
    <source>
        <dbReference type="EMBL" id="KAE9128716.1"/>
    </source>
</evidence>
<protein>
    <submittedName>
        <fullName evidence="2">Uncharacterized protein</fullName>
    </submittedName>
</protein>
<keyword evidence="1" id="KW-1133">Transmembrane helix</keyword>
<dbReference type="Proteomes" id="UP000486351">
    <property type="component" value="Unassembled WGS sequence"/>
</dbReference>
<name>A0A6A3EEH7_9STRA</name>
<dbReference type="EMBL" id="QXFZ01001283">
    <property type="protein sequence ID" value="KAE9093364.1"/>
    <property type="molecule type" value="Genomic_DNA"/>
</dbReference>
<reference evidence="12 13" key="1">
    <citation type="submission" date="2018-08" db="EMBL/GenBank/DDBJ databases">
        <title>Genomic investigation of the strawberry pathogen Phytophthora fragariae indicates pathogenicity is determined by transcriptional variation in three key races.</title>
        <authorList>
            <person name="Adams T.M."/>
            <person name="Armitage A.D."/>
            <person name="Sobczyk M.K."/>
            <person name="Bates H.J."/>
            <person name="Dunwell J.M."/>
            <person name="Nellist C.F."/>
            <person name="Harrison R.J."/>
        </authorList>
    </citation>
    <scope>NUCLEOTIDE SEQUENCE [LARGE SCALE GENOMIC DNA]</scope>
    <source>
        <strain evidence="10 14">A4</strain>
        <strain evidence="9 15">BC-1</strain>
        <strain evidence="8 19">BC-23</strain>
        <strain evidence="7 13">NOV-27</strain>
        <strain evidence="6 16">NOV-5</strain>
        <strain evidence="4 17">NOV-71</strain>
        <strain evidence="11 20">NOV-77</strain>
        <strain evidence="2 12">NOV-9</strain>
        <strain evidence="5 21">ONT-3</strain>
        <strain evidence="3 18">SCRP245</strain>
    </source>
</reference>
<gene>
    <name evidence="10" type="ORF">PF001_g17393</name>
    <name evidence="9" type="ORF">PF002_g1224</name>
    <name evidence="8" type="ORF">PF004_g17058</name>
    <name evidence="7" type="ORF">PF005_g18249</name>
    <name evidence="6" type="ORF">PF006_g16211</name>
    <name evidence="4" type="ORF">PF007_g18157</name>
    <name evidence="11" type="ORF">PF008_g13082</name>
    <name evidence="2" type="ORF">PF009_g19209</name>
    <name evidence="5" type="ORF">PF010_g17467</name>
    <name evidence="3" type="ORF">PF011_g16910</name>
</gene>
<evidence type="ECO:0000313" key="9">
    <source>
        <dbReference type="EMBL" id="KAE9257243.1"/>
    </source>
</evidence>
<dbReference type="Proteomes" id="UP000440732">
    <property type="component" value="Unassembled WGS sequence"/>
</dbReference>
<evidence type="ECO:0000313" key="10">
    <source>
        <dbReference type="EMBL" id="KAE9295277.1"/>
    </source>
</evidence>
<evidence type="ECO:0000313" key="2">
    <source>
        <dbReference type="EMBL" id="KAE8930707.1"/>
    </source>
</evidence>
<dbReference type="EMBL" id="QXFY01000758">
    <property type="protein sequence ID" value="KAE9336300.1"/>
    <property type="molecule type" value="Genomic_DNA"/>
</dbReference>
<dbReference type="Proteomes" id="UP000488956">
    <property type="component" value="Unassembled WGS sequence"/>
</dbReference>
<evidence type="ECO:0000313" key="20">
    <source>
        <dbReference type="Proteomes" id="UP000486351"/>
    </source>
</evidence>
<evidence type="ECO:0000313" key="12">
    <source>
        <dbReference type="Proteomes" id="UP000429523"/>
    </source>
</evidence>
<keyword evidence="1" id="KW-0472">Membrane</keyword>
<evidence type="ECO:0000313" key="21">
    <source>
        <dbReference type="Proteomes" id="UP000488956"/>
    </source>
</evidence>
<evidence type="ECO:0000313" key="11">
    <source>
        <dbReference type="EMBL" id="KAE9336300.1"/>
    </source>
</evidence>
<dbReference type="Proteomes" id="UP000440367">
    <property type="component" value="Unassembled WGS sequence"/>
</dbReference>
<evidence type="ECO:0000313" key="16">
    <source>
        <dbReference type="Proteomes" id="UP000440732"/>
    </source>
</evidence>
<evidence type="ECO:0000313" key="17">
    <source>
        <dbReference type="Proteomes" id="UP000441208"/>
    </source>
</evidence>
<dbReference type="EMBL" id="QXGE01001256">
    <property type="protein sequence ID" value="KAE9295277.1"/>
    <property type="molecule type" value="Genomic_DNA"/>
</dbReference>
<dbReference type="EMBL" id="QXFW01001243">
    <property type="protein sequence ID" value="KAE8993990.1"/>
    <property type="molecule type" value="Genomic_DNA"/>
</dbReference>
<organism evidence="2 12">
    <name type="scientific">Phytophthora fragariae</name>
    <dbReference type="NCBI Taxonomy" id="53985"/>
    <lineage>
        <taxon>Eukaryota</taxon>
        <taxon>Sar</taxon>
        <taxon>Stramenopiles</taxon>
        <taxon>Oomycota</taxon>
        <taxon>Peronosporomycetes</taxon>
        <taxon>Peronosporales</taxon>
        <taxon>Peronosporaceae</taxon>
        <taxon>Phytophthora</taxon>
    </lineage>
</organism>
<proteinExistence type="predicted"/>
<keyword evidence="1" id="KW-0812">Transmembrane</keyword>
<evidence type="ECO:0000313" key="15">
    <source>
        <dbReference type="Proteomes" id="UP000440367"/>
    </source>
</evidence>
<evidence type="ECO:0000313" key="4">
    <source>
        <dbReference type="EMBL" id="KAE9093364.1"/>
    </source>
</evidence>
<dbReference type="Proteomes" id="UP000437068">
    <property type="component" value="Unassembled WGS sequence"/>
</dbReference>
<dbReference type="EMBL" id="QXGC01001251">
    <property type="protein sequence ID" value="KAE9207343.1"/>
    <property type="molecule type" value="Genomic_DNA"/>
</dbReference>
<evidence type="ECO:0000313" key="18">
    <source>
        <dbReference type="Proteomes" id="UP000460718"/>
    </source>
</evidence>
<dbReference type="AlphaFoldDB" id="A0A6A3EEH7"/>
<dbReference type="Proteomes" id="UP000429523">
    <property type="component" value="Unassembled WGS sequence"/>
</dbReference>
<dbReference type="EMBL" id="QXGA01001114">
    <property type="protein sequence ID" value="KAE9128716.1"/>
    <property type="molecule type" value="Genomic_DNA"/>
</dbReference>
<dbReference type="Proteomes" id="UP000460718">
    <property type="component" value="Unassembled WGS sequence"/>
</dbReference>
<dbReference type="Proteomes" id="UP000441208">
    <property type="component" value="Unassembled WGS sequence"/>
</dbReference>
<dbReference type="Proteomes" id="UP000476176">
    <property type="component" value="Unassembled WGS sequence"/>
</dbReference>
<dbReference type="EMBL" id="QXGD01000028">
    <property type="protein sequence ID" value="KAE9257243.1"/>
    <property type="molecule type" value="Genomic_DNA"/>
</dbReference>
<evidence type="ECO:0000313" key="3">
    <source>
        <dbReference type="EMBL" id="KAE8993990.1"/>
    </source>
</evidence>
<evidence type="ECO:0000313" key="8">
    <source>
        <dbReference type="EMBL" id="KAE9207343.1"/>
    </source>
</evidence>
<evidence type="ECO:0000313" key="14">
    <source>
        <dbReference type="Proteomes" id="UP000437068"/>
    </source>
</evidence>
<feature type="transmembrane region" description="Helical" evidence="1">
    <location>
        <begin position="12"/>
        <end position="30"/>
    </location>
</feature>
<comment type="caution">
    <text evidence="2">The sequence shown here is derived from an EMBL/GenBank/DDBJ whole genome shotgun (WGS) entry which is preliminary data.</text>
</comment>